<evidence type="ECO:0000313" key="14">
    <source>
        <dbReference type="EMBL" id="MRN56607.1"/>
    </source>
</evidence>
<dbReference type="InterPro" id="IPR003660">
    <property type="entry name" value="HAMP_dom"/>
</dbReference>
<evidence type="ECO:0000256" key="12">
    <source>
        <dbReference type="SAM" id="Phobius"/>
    </source>
</evidence>
<keyword evidence="8" id="KW-0067">ATP-binding</keyword>
<name>A0A7X2HAM7_9BACL</name>
<dbReference type="AlphaFoldDB" id="A0A7X2HAM7"/>
<keyword evidence="4" id="KW-0808">Transferase</keyword>
<dbReference type="SMART" id="SM00387">
    <property type="entry name" value="HATPase_c"/>
    <property type="match status" value="1"/>
</dbReference>
<dbReference type="Pfam" id="PF06580">
    <property type="entry name" value="His_kinase"/>
    <property type="match status" value="1"/>
</dbReference>
<dbReference type="EMBL" id="WJXB01000015">
    <property type="protein sequence ID" value="MRN56607.1"/>
    <property type="molecule type" value="Genomic_DNA"/>
</dbReference>
<evidence type="ECO:0000256" key="2">
    <source>
        <dbReference type="ARBA" id="ARBA00022475"/>
    </source>
</evidence>
<dbReference type="GO" id="GO:0005886">
    <property type="term" value="C:plasma membrane"/>
    <property type="evidence" value="ECO:0007669"/>
    <property type="project" value="UniProtKB-SubCell"/>
</dbReference>
<dbReference type="InterPro" id="IPR050640">
    <property type="entry name" value="Bact_2-comp_sensor_kinase"/>
</dbReference>
<feature type="domain" description="HAMP" evidence="13">
    <location>
        <begin position="305"/>
        <end position="358"/>
    </location>
</feature>
<dbReference type="Gene3D" id="6.10.340.10">
    <property type="match status" value="1"/>
</dbReference>
<evidence type="ECO:0000256" key="11">
    <source>
        <dbReference type="ARBA" id="ARBA00023136"/>
    </source>
</evidence>
<evidence type="ECO:0000256" key="10">
    <source>
        <dbReference type="ARBA" id="ARBA00023012"/>
    </source>
</evidence>
<keyword evidence="10" id="KW-0902">Two-component regulatory system</keyword>
<dbReference type="Gene3D" id="3.30.565.10">
    <property type="entry name" value="Histidine kinase-like ATPase, C-terminal domain"/>
    <property type="match status" value="1"/>
</dbReference>
<dbReference type="Proteomes" id="UP000463051">
    <property type="component" value="Unassembled WGS sequence"/>
</dbReference>
<evidence type="ECO:0000256" key="3">
    <source>
        <dbReference type="ARBA" id="ARBA00022553"/>
    </source>
</evidence>
<comment type="caution">
    <text evidence="14">The sequence shown here is derived from an EMBL/GenBank/DDBJ whole genome shotgun (WGS) entry which is preliminary data.</text>
</comment>
<dbReference type="SUPFAM" id="SSF55874">
    <property type="entry name" value="ATPase domain of HSP90 chaperone/DNA topoisomerase II/histidine kinase"/>
    <property type="match status" value="1"/>
</dbReference>
<proteinExistence type="predicted"/>
<keyword evidence="2" id="KW-1003">Cell membrane</keyword>
<sequence>MRISTKMFLGYVLLIVLPFLFFSLFIYFQLYDKLLTQYQLANQQNIEQAAANLDSSLVKMESLTSIYQNNAALIDFLQGEVVDDRDLIYSYLKEINPAFSFAYLADPLVKNLIVYPKTQTRMLQAPGFQDYREIEQLLTPGEVNQLRPDRGLWKHSFDSAAPVLNYYHKLYSNSYTTDLGIVQISVQPVLLDNMVLALTQVHPDNAVMMLDRQGDVVYPVINTKLSTDQIRSITRTLGSETEGTFLADHDRLLINSVHISRLGLTVIEVNKRTALIEFLRVKQLWVAVGLGLLSLLSILYYWIISSVTKRIVRLSRHMRRVEPEFLNNPLKGKAGKDEIGFLITNYNEMISRMDELVNHVQKVEMLKNEADFKMLQAQIQPHFLYNTLETMRMLARSNKDYKVAEMAFSLGNLFRYSLSKSDHTTLRDELDHVNAYIAIHQIRMRDLEVEVQLDEAFLALPCPRFILQPLVENSMIHGLSGKRGAKWIALRFGREQGYARIEIADNGSGMSADQVISLQRMLDGSKPNHEPQRETTGIGLSNVTERVKAYFGNESSLTITSTPGEGTVCCLRLLLKEDYAYAEADDCG</sequence>
<gene>
    <name evidence="14" type="ORF">GJB61_26955</name>
</gene>
<dbReference type="GO" id="GO:0000155">
    <property type="term" value="F:phosphorelay sensor kinase activity"/>
    <property type="evidence" value="ECO:0007669"/>
    <property type="project" value="InterPro"/>
</dbReference>
<dbReference type="InterPro" id="IPR036890">
    <property type="entry name" value="HATPase_C_sf"/>
</dbReference>
<feature type="transmembrane region" description="Helical" evidence="12">
    <location>
        <begin position="284"/>
        <end position="303"/>
    </location>
</feature>
<accession>A0A7X2HAM7</accession>
<dbReference type="PROSITE" id="PS50885">
    <property type="entry name" value="HAMP"/>
    <property type="match status" value="1"/>
</dbReference>
<evidence type="ECO:0000256" key="9">
    <source>
        <dbReference type="ARBA" id="ARBA00022989"/>
    </source>
</evidence>
<dbReference type="PANTHER" id="PTHR34220">
    <property type="entry name" value="SENSOR HISTIDINE KINASE YPDA"/>
    <property type="match status" value="1"/>
</dbReference>
<keyword evidence="9 12" id="KW-1133">Transmembrane helix</keyword>
<dbReference type="GO" id="GO:0005524">
    <property type="term" value="F:ATP binding"/>
    <property type="evidence" value="ECO:0007669"/>
    <property type="project" value="UniProtKB-KW"/>
</dbReference>
<dbReference type="RefSeq" id="WP_154122115.1">
    <property type="nucleotide sequence ID" value="NZ_WJXB01000015.1"/>
</dbReference>
<evidence type="ECO:0000256" key="1">
    <source>
        <dbReference type="ARBA" id="ARBA00004651"/>
    </source>
</evidence>
<dbReference type="CDD" id="cd06225">
    <property type="entry name" value="HAMP"/>
    <property type="match status" value="1"/>
</dbReference>
<dbReference type="SUPFAM" id="SSF158472">
    <property type="entry name" value="HAMP domain-like"/>
    <property type="match status" value="1"/>
</dbReference>
<reference evidence="14 15" key="1">
    <citation type="submission" date="2019-11" db="EMBL/GenBank/DDBJ databases">
        <title>Paenibacillus monticola sp. nov., a novel PGPR strain isolated from mountain sample in China.</title>
        <authorList>
            <person name="Zhao Q."/>
            <person name="Li H.-P."/>
            <person name="Zhang J.-L."/>
        </authorList>
    </citation>
    <scope>NUCLEOTIDE SEQUENCE [LARGE SCALE GENOMIC DNA]</scope>
    <source>
        <strain evidence="14 15">LC-T2</strain>
    </source>
</reference>
<dbReference type="SMART" id="SM00304">
    <property type="entry name" value="HAMP"/>
    <property type="match status" value="1"/>
</dbReference>
<organism evidence="14 15">
    <name type="scientific">Paenibacillus monticola</name>
    <dbReference type="NCBI Taxonomy" id="2666075"/>
    <lineage>
        <taxon>Bacteria</taxon>
        <taxon>Bacillati</taxon>
        <taxon>Bacillota</taxon>
        <taxon>Bacilli</taxon>
        <taxon>Bacillales</taxon>
        <taxon>Paenibacillaceae</taxon>
        <taxon>Paenibacillus</taxon>
    </lineage>
</organism>
<keyword evidence="15" id="KW-1185">Reference proteome</keyword>
<evidence type="ECO:0000259" key="13">
    <source>
        <dbReference type="PROSITE" id="PS50885"/>
    </source>
</evidence>
<keyword evidence="6" id="KW-0547">Nucleotide-binding</keyword>
<evidence type="ECO:0000256" key="5">
    <source>
        <dbReference type="ARBA" id="ARBA00022692"/>
    </source>
</evidence>
<dbReference type="Pfam" id="PF02518">
    <property type="entry name" value="HATPase_c"/>
    <property type="match status" value="1"/>
</dbReference>
<keyword evidence="7" id="KW-0418">Kinase</keyword>
<feature type="transmembrane region" description="Helical" evidence="12">
    <location>
        <begin position="7"/>
        <end position="28"/>
    </location>
</feature>
<dbReference type="Pfam" id="PF00672">
    <property type="entry name" value="HAMP"/>
    <property type="match status" value="1"/>
</dbReference>
<evidence type="ECO:0000256" key="7">
    <source>
        <dbReference type="ARBA" id="ARBA00022777"/>
    </source>
</evidence>
<dbReference type="PANTHER" id="PTHR34220:SF11">
    <property type="entry name" value="SENSOR PROTEIN KINASE HPTS"/>
    <property type="match status" value="1"/>
</dbReference>
<keyword evidence="11 12" id="KW-0472">Membrane</keyword>
<evidence type="ECO:0000256" key="8">
    <source>
        <dbReference type="ARBA" id="ARBA00022840"/>
    </source>
</evidence>
<evidence type="ECO:0000256" key="4">
    <source>
        <dbReference type="ARBA" id="ARBA00022679"/>
    </source>
</evidence>
<evidence type="ECO:0000256" key="6">
    <source>
        <dbReference type="ARBA" id="ARBA00022741"/>
    </source>
</evidence>
<protein>
    <submittedName>
        <fullName evidence="14">HAMP domain-containing protein</fullName>
    </submittedName>
</protein>
<comment type="subcellular location">
    <subcellularLocation>
        <location evidence="1">Cell membrane</location>
        <topology evidence="1">Multi-pass membrane protein</topology>
    </subcellularLocation>
</comment>
<evidence type="ECO:0000313" key="15">
    <source>
        <dbReference type="Proteomes" id="UP000463051"/>
    </source>
</evidence>
<dbReference type="InterPro" id="IPR003594">
    <property type="entry name" value="HATPase_dom"/>
</dbReference>
<keyword evidence="3" id="KW-0597">Phosphoprotein</keyword>
<keyword evidence="5 12" id="KW-0812">Transmembrane</keyword>
<dbReference type="InterPro" id="IPR010559">
    <property type="entry name" value="Sig_transdc_His_kin_internal"/>
</dbReference>